<dbReference type="GO" id="GO:0015288">
    <property type="term" value="F:porin activity"/>
    <property type="evidence" value="ECO:0007669"/>
    <property type="project" value="InterPro"/>
</dbReference>
<dbReference type="InterPro" id="IPR050330">
    <property type="entry name" value="Bact_OuterMem_StrucFunc"/>
</dbReference>
<dbReference type="PRINTS" id="PR01022">
    <property type="entry name" value="OUTRMMBRANEA"/>
</dbReference>
<dbReference type="Pfam" id="PF00691">
    <property type="entry name" value="OmpA"/>
    <property type="match status" value="1"/>
</dbReference>
<dbReference type="InterPro" id="IPR006665">
    <property type="entry name" value="OmpA-like"/>
</dbReference>
<evidence type="ECO:0000259" key="2">
    <source>
        <dbReference type="PROSITE" id="PS51123"/>
    </source>
</evidence>
<accession>A0A3R8T187</accession>
<name>A0A3R8T187_9BURK</name>
<comment type="caution">
    <text evidence="3">The sequence shown here is derived from an EMBL/GenBank/DDBJ whole genome shotgun (WGS) entry which is preliminary data.</text>
</comment>
<dbReference type="PROSITE" id="PS51123">
    <property type="entry name" value="OMPA_2"/>
    <property type="match status" value="1"/>
</dbReference>
<evidence type="ECO:0000256" key="1">
    <source>
        <dbReference type="PROSITE-ProRule" id="PRU00473"/>
    </source>
</evidence>
<dbReference type="Proteomes" id="UP000269265">
    <property type="component" value="Unassembled WGS sequence"/>
</dbReference>
<dbReference type="GO" id="GO:0009279">
    <property type="term" value="C:cell outer membrane"/>
    <property type="evidence" value="ECO:0007669"/>
    <property type="project" value="InterPro"/>
</dbReference>
<dbReference type="PANTHER" id="PTHR30329">
    <property type="entry name" value="STATOR ELEMENT OF FLAGELLAR MOTOR COMPLEX"/>
    <property type="match status" value="1"/>
</dbReference>
<dbReference type="EMBL" id="RSED01000010">
    <property type="protein sequence ID" value="RRS03797.1"/>
    <property type="molecule type" value="Genomic_DNA"/>
</dbReference>
<evidence type="ECO:0000313" key="4">
    <source>
        <dbReference type="Proteomes" id="UP000269265"/>
    </source>
</evidence>
<dbReference type="Pfam" id="PF07811">
    <property type="entry name" value="TadE"/>
    <property type="match status" value="1"/>
</dbReference>
<keyword evidence="1" id="KW-0472">Membrane</keyword>
<feature type="domain" description="OmpA-like" evidence="2">
    <location>
        <begin position="290"/>
        <end position="421"/>
    </location>
</feature>
<dbReference type="AlphaFoldDB" id="A0A3R8T187"/>
<dbReference type="InterPro" id="IPR012495">
    <property type="entry name" value="TadE-like_dom"/>
</dbReference>
<dbReference type="InterPro" id="IPR036737">
    <property type="entry name" value="OmpA-like_sf"/>
</dbReference>
<organism evidence="3 4">
    <name type="scientific">Aquabacterium soli</name>
    <dbReference type="NCBI Taxonomy" id="2493092"/>
    <lineage>
        <taxon>Bacteria</taxon>
        <taxon>Pseudomonadati</taxon>
        <taxon>Pseudomonadota</taxon>
        <taxon>Betaproteobacteria</taxon>
        <taxon>Burkholderiales</taxon>
        <taxon>Aquabacterium</taxon>
    </lineage>
</organism>
<dbReference type="Gene3D" id="3.30.1330.60">
    <property type="entry name" value="OmpA-like domain"/>
    <property type="match status" value="1"/>
</dbReference>
<dbReference type="OrthoDB" id="8526602at2"/>
<dbReference type="SUPFAM" id="SSF103088">
    <property type="entry name" value="OmpA-like"/>
    <property type="match status" value="1"/>
</dbReference>
<gene>
    <name evidence="3" type="ORF">EIP75_14175</name>
</gene>
<dbReference type="InterPro" id="IPR002368">
    <property type="entry name" value="OmpA"/>
</dbReference>
<sequence>MLEFAVVGPLLTLLGLASVQYGLLFNAKNLINHASFMAARAGSTGNARIDTVERAYLRGLIPLYGGGRTLQETTESLAKATADMAGNVQIEMLNPTRESFDDWNDPRLQTLFNTGARRVIPHRHLAHNLNDRAVLEKLGNSRELRNVQGSLVKPSSGQSLEDANIIKLRITHGYEPKVPLVGRVYATFLKWLDVKDNAFETRLIESGRIPVVSHVTLQMQTDPIETTQVSIPGMGNGGTPVDPGDPPVTTAEPPRCQTISCSPMPEPTDPGGGGTGSCKEGTCPVCTGTLPLPDVELDTDVLFNFNQSTLLPEGRAALDRLIQSAKDRTAAGEVFSDVKVIGHTDQIGEAGVNQQLSVTRAKAVSDYLRSHGFPSQTIAHEGRGATEPVVPLSACSPRTGQALIDCLQPNRRVVVQMSGAKT</sequence>
<reference evidence="3 4" key="1">
    <citation type="submission" date="2018-12" db="EMBL/GenBank/DDBJ databases">
        <title>The whole draft genome of Aquabacterium sp. SJQ9.</title>
        <authorList>
            <person name="Sun L."/>
            <person name="Gao X."/>
            <person name="Chen W."/>
            <person name="Huang K."/>
        </authorList>
    </citation>
    <scope>NUCLEOTIDE SEQUENCE [LARGE SCALE GENOMIC DNA]</scope>
    <source>
        <strain evidence="3 4">SJQ9</strain>
    </source>
</reference>
<dbReference type="CDD" id="cd07185">
    <property type="entry name" value="OmpA_C-like"/>
    <property type="match status" value="1"/>
</dbReference>
<keyword evidence="4" id="KW-1185">Reference proteome</keyword>
<evidence type="ECO:0000313" key="3">
    <source>
        <dbReference type="EMBL" id="RRS03797.1"/>
    </source>
</evidence>
<proteinExistence type="predicted"/>
<protein>
    <recommendedName>
        <fullName evidence="2">OmpA-like domain-containing protein</fullName>
    </recommendedName>
</protein>
<dbReference type="PANTHER" id="PTHR30329:SF21">
    <property type="entry name" value="LIPOPROTEIN YIAD-RELATED"/>
    <property type="match status" value="1"/>
</dbReference>